<dbReference type="CDD" id="cd00009">
    <property type="entry name" value="AAA"/>
    <property type="match status" value="1"/>
</dbReference>
<evidence type="ECO:0000256" key="3">
    <source>
        <dbReference type="ARBA" id="ARBA00023015"/>
    </source>
</evidence>
<dbReference type="InterPro" id="IPR009057">
    <property type="entry name" value="Homeodomain-like_sf"/>
</dbReference>
<dbReference type="InterPro" id="IPR002078">
    <property type="entry name" value="Sigma_54_int"/>
</dbReference>
<evidence type="ECO:0000256" key="1">
    <source>
        <dbReference type="ARBA" id="ARBA00022741"/>
    </source>
</evidence>
<gene>
    <name evidence="7" type="ORF">ENK44_09925</name>
</gene>
<dbReference type="InterPro" id="IPR027417">
    <property type="entry name" value="P-loop_NTPase"/>
</dbReference>
<feature type="domain" description="Sigma-54 factor interaction" evidence="6">
    <location>
        <begin position="146"/>
        <end position="376"/>
    </location>
</feature>
<dbReference type="SUPFAM" id="SSF52540">
    <property type="entry name" value="P-loop containing nucleoside triphosphate hydrolases"/>
    <property type="match status" value="1"/>
</dbReference>
<keyword evidence="4" id="KW-0238">DNA-binding</keyword>
<dbReference type="PROSITE" id="PS50045">
    <property type="entry name" value="SIGMA54_INTERACT_4"/>
    <property type="match status" value="1"/>
</dbReference>
<dbReference type="Pfam" id="PF00158">
    <property type="entry name" value="Sigma54_activat"/>
    <property type="match status" value="1"/>
</dbReference>
<dbReference type="InterPro" id="IPR025943">
    <property type="entry name" value="Sigma_54_int_dom_ATP-bd_2"/>
</dbReference>
<dbReference type="GO" id="GO:0006355">
    <property type="term" value="P:regulation of DNA-templated transcription"/>
    <property type="evidence" value="ECO:0007669"/>
    <property type="project" value="InterPro"/>
</dbReference>
<dbReference type="GO" id="GO:0043565">
    <property type="term" value="F:sequence-specific DNA binding"/>
    <property type="evidence" value="ECO:0007669"/>
    <property type="project" value="InterPro"/>
</dbReference>
<dbReference type="SMART" id="SM00382">
    <property type="entry name" value="AAA"/>
    <property type="match status" value="1"/>
</dbReference>
<dbReference type="PROSITE" id="PS00688">
    <property type="entry name" value="SIGMA54_INTERACT_3"/>
    <property type="match status" value="1"/>
</dbReference>
<dbReference type="InterPro" id="IPR025944">
    <property type="entry name" value="Sigma_54_int_dom_CS"/>
</dbReference>
<keyword evidence="5" id="KW-0804">Transcription</keyword>
<evidence type="ECO:0000259" key="6">
    <source>
        <dbReference type="PROSITE" id="PS50045"/>
    </source>
</evidence>
<dbReference type="PANTHER" id="PTHR32071:SF113">
    <property type="entry name" value="ALGINATE BIOSYNTHESIS TRANSCRIPTIONAL REGULATORY PROTEIN ALGB"/>
    <property type="match status" value="1"/>
</dbReference>
<dbReference type="SUPFAM" id="SSF46689">
    <property type="entry name" value="Homeodomain-like"/>
    <property type="match status" value="1"/>
</dbReference>
<dbReference type="Gene3D" id="1.10.10.60">
    <property type="entry name" value="Homeodomain-like"/>
    <property type="match status" value="1"/>
</dbReference>
<dbReference type="Proteomes" id="UP000885779">
    <property type="component" value="Unassembled WGS sequence"/>
</dbReference>
<sequence length="454" mass="51849">MDKLILDKIFQAADLAFAVFDNEFNLIEANRRFRLFFPEANHRSGQTLADIVPESVGLEPALEEAFLSGKKKIVLPFVNRNISPKTTVYFTFVFFVAKRPDKRLYCVIRNVTREAELEQALVQKERELVVLQTLLDGFSPTGRHSLLGNSPSIKKIRQTIEKVARIPTTTILLQGESGTGKNLVARSIHTLAAQKEAPFVEINCAAIPETLLESELFGYERGAFTNAFTSRKGLIETADGGTLFLDEIGELPLKIQAKLLSFMETRRFRRLGSNQEKEVRLRLIAATNRDLRKMVDEGKFREDLLFRLFIVSVDLPPLRELDNDIVLIARHFVEIYNRRFKKKVKGFTAAAENKLLRHNWPGNVRELSNVIERAMIFSEGKYLDEEDLLITQKPPVKKETQWQLPPQGLSLEELERNLIFSAMEQADGNKSKAARLLGLSRDALRYRLEKYTGR</sequence>
<evidence type="ECO:0000313" key="7">
    <source>
        <dbReference type="EMBL" id="HGY56010.1"/>
    </source>
</evidence>
<dbReference type="Gene3D" id="1.10.8.60">
    <property type="match status" value="1"/>
</dbReference>
<evidence type="ECO:0000256" key="5">
    <source>
        <dbReference type="ARBA" id="ARBA00023163"/>
    </source>
</evidence>
<accession>A0A7V4U100</accession>
<dbReference type="PRINTS" id="PR01590">
    <property type="entry name" value="HTHFIS"/>
</dbReference>
<organism evidence="7">
    <name type="scientific">Caldithrix abyssi</name>
    <dbReference type="NCBI Taxonomy" id="187145"/>
    <lineage>
        <taxon>Bacteria</taxon>
        <taxon>Pseudomonadati</taxon>
        <taxon>Calditrichota</taxon>
        <taxon>Calditrichia</taxon>
        <taxon>Calditrichales</taxon>
        <taxon>Calditrichaceae</taxon>
        <taxon>Caldithrix</taxon>
    </lineage>
</organism>
<dbReference type="InterPro" id="IPR025662">
    <property type="entry name" value="Sigma_54_int_dom_ATP-bd_1"/>
</dbReference>
<dbReference type="PANTHER" id="PTHR32071">
    <property type="entry name" value="TRANSCRIPTIONAL REGULATORY PROTEIN"/>
    <property type="match status" value="1"/>
</dbReference>
<proteinExistence type="predicted"/>
<dbReference type="InterPro" id="IPR002197">
    <property type="entry name" value="HTH_Fis"/>
</dbReference>
<dbReference type="EMBL" id="DRQG01000092">
    <property type="protein sequence ID" value="HGY56010.1"/>
    <property type="molecule type" value="Genomic_DNA"/>
</dbReference>
<evidence type="ECO:0000256" key="4">
    <source>
        <dbReference type="ARBA" id="ARBA00023125"/>
    </source>
</evidence>
<dbReference type="PROSITE" id="PS00675">
    <property type="entry name" value="SIGMA54_INTERACT_1"/>
    <property type="match status" value="1"/>
</dbReference>
<protein>
    <submittedName>
        <fullName evidence="7">Sigma-54-dependent Fis family transcriptional regulator</fullName>
    </submittedName>
</protein>
<keyword evidence="3" id="KW-0805">Transcription regulation</keyword>
<dbReference type="InterPro" id="IPR003593">
    <property type="entry name" value="AAA+_ATPase"/>
</dbReference>
<dbReference type="GO" id="GO:0005524">
    <property type="term" value="F:ATP binding"/>
    <property type="evidence" value="ECO:0007669"/>
    <property type="project" value="UniProtKB-KW"/>
</dbReference>
<dbReference type="Pfam" id="PF25601">
    <property type="entry name" value="AAA_lid_14"/>
    <property type="match status" value="1"/>
</dbReference>
<keyword evidence="2" id="KW-0067">ATP-binding</keyword>
<name>A0A7V4U100_CALAY</name>
<dbReference type="Gene3D" id="3.30.450.20">
    <property type="entry name" value="PAS domain"/>
    <property type="match status" value="1"/>
</dbReference>
<comment type="caution">
    <text evidence="7">The sequence shown here is derived from an EMBL/GenBank/DDBJ whole genome shotgun (WGS) entry which is preliminary data.</text>
</comment>
<keyword evidence="1" id="KW-0547">Nucleotide-binding</keyword>
<dbReference type="Gene3D" id="3.40.50.300">
    <property type="entry name" value="P-loop containing nucleotide triphosphate hydrolases"/>
    <property type="match status" value="1"/>
</dbReference>
<dbReference type="InterPro" id="IPR058031">
    <property type="entry name" value="AAA_lid_NorR"/>
</dbReference>
<dbReference type="Pfam" id="PF02954">
    <property type="entry name" value="HTH_8"/>
    <property type="match status" value="1"/>
</dbReference>
<dbReference type="FunFam" id="3.40.50.300:FF:000006">
    <property type="entry name" value="DNA-binding transcriptional regulator NtrC"/>
    <property type="match status" value="1"/>
</dbReference>
<reference evidence="7" key="1">
    <citation type="journal article" date="2020" name="mSystems">
        <title>Genome- and Community-Level Interaction Insights into Carbon Utilization and Element Cycling Functions of Hydrothermarchaeota in Hydrothermal Sediment.</title>
        <authorList>
            <person name="Zhou Z."/>
            <person name="Liu Y."/>
            <person name="Xu W."/>
            <person name="Pan J."/>
            <person name="Luo Z.H."/>
            <person name="Li M."/>
        </authorList>
    </citation>
    <scope>NUCLEOTIDE SEQUENCE [LARGE SCALE GENOMIC DNA]</scope>
    <source>
        <strain evidence="7">HyVt-577</strain>
    </source>
</reference>
<evidence type="ECO:0000256" key="2">
    <source>
        <dbReference type="ARBA" id="ARBA00022840"/>
    </source>
</evidence>
<dbReference type="AlphaFoldDB" id="A0A7V4U100"/>
<dbReference type="PROSITE" id="PS00676">
    <property type="entry name" value="SIGMA54_INTERACT_2"/>
    <property type="match status" value="1"/>
</dbReference>